<evidence type="ECO:0000256" key="1">
    <source>
        <dbReference type="ARBA" id="ARBA00022723"/>
    </source>
</evidence>
<keyword evidence="2" id="KW-0456">Lyase</keyword>
<organism evidence="4 5">
    <name type="scientific">Vagococcus carniphilus</name>
    <dbReference type="NCBI Taxonomy" id="218144"/>
    <lineage>
        <taxon>Bacteria</taxon>
        <taxon>Bacillati</taxon>
        <taxon>Bacillota</taxon>
        <taxon>Bacilli</taxon>
        <taxon>Lactobacillales</taxon>
        <taxon>Enterococcaceae</taxon>
        <taxon>Vagococcus</taxon>
    </lineage>
</organism>
<dbReference type="Proteomes" id="UP000288028">
    <property type="component" value="Unassembled WGS sequence"/>
</dbReference>
<dbReference type="OrthoDB" id="9784634at2"/>
<dbReference type="SUPFAM" id="SSF53639">
    <property type="entry name" value="AraD/HMP-PK domain-like"/>
    <property type="match status" value="1"/>
</dbReference>
<feature type="domain" description="Class II aldolase/adducin N-terminal" evidence="3">
    <location>
        <begin position="8"/>
        <end position="186"/>
    </location>
</feature>
<evidence type="ECO:0000313" key="4">
    <source>
        <dbReference type="EMBL" id="RSU16109.1"/>
    </source>
</evidence>
<dbReference type="Pfam" id="PF00596">
    <property type="entry name" value="Aldolase_II"/>
    <property type="match status" value="1"/>
</dbReference>
<dbReference type="GO" id="GO:0019323">
    <property type="term" value="P:pentose catabolic process"/>
    <property type="evidence" value="ECO:0007669"/>
    <property type="project" value="TreeGrafter"/>
</dbReference>
<dbReference type="InterPro" id="IPR050197">
    <property type="entry name" value="Aldolase_class_II_sugar_metab"/>
</dbReference>
<dbReference type="Gene3D" id="3.40.225.10">
    <property type="entry name" value="Class II aldolase/adducin N-terminal domain"/>
    <property type="match status" value="1"/>
</dbReference>
<dbReference type="PANTHER" id="PTHR22789">
    <property type="entry name" value="FUCULOSE PHOSPHATE ALDOLASE"/>
    <property type="match status" value="1"/>
</dbReference>
<gene>
    <name evidence="4" type="ORF">CBF28_03930</name>
</gene>
<dbReference type="AlphaFoldDB" id="A0A430B723"/>
<evidence type="ECO:0000313" key="5">
    <source>
        <dbReference type="Proteomes" id="UP000288028"/>
    </source>
</evidence>
<dbReference type="InterPro" id="IPR036409">
    <property type="entry name" value="Aldolase_II/adducin_N_sf"/>
</dbReference>
<keyword evidence="5" id="KW-1185">Reference proteome</keyword>
<dbReference type="GO" id="GO:0046872">
    <property type="term" value="F:metal ion binding"/>
    <property type="evidence" value="ECO:0007669"/>
    <property type="project" value="UniProtKB-KW"/>
</dbReference>
<dbReference type="PANTHER" id="PTHR22789:SF0">
    <property type="entry name" value="3-OXO-TETRONATE 4-PHOSPHATE DECARBOXYLASE-RELATED"/>
    <property type="match status" value="1"/>
</dbReference>
<proteinExistence type="predicted"/>
<dbReference type="GO" id="GO:0005829">
    <property type="term" value="C:cytosol"/>
    <property type="evidence" value="ECO:0007669"/>
    <property type="project" value="TreeGrafter"/>
</dbReference>
<comment type="caution">
    <text evidence="4">The sequence shown here is derived from an EMBL/GenBank/DDBJ whole genome shotgun (WGS) entry which is preliminary data.</text>
</comment>
<dbReference type="InterPro" id="IPR001303">
    <property type="entry name" value="Aldolase_II/adducin_N"/>
</dbReference>
<dbReference type="GeneID" id="95581393"/>
<sequence length="228" mass="25401">MDLEIIKNQICDVCNKMWQKGWVAANDGNVSVRLEDGTFLCTPTGISKSFITPDKLVRINSDYEILEAGEGYRPSSEVKMHLRVYQDRKDVNGVVHAHPPVATAFALAKIPLDSYSLIENAIAVGSIPIAPFGIPSTEEVPESIAPFLPEHDVLLLENHGALSVGSDLITAYYRMETLELVANTVFHARMLLGGKEEDEIDRDTLDKLFAMRENYKVTGKHPGYKKYH</sequence>
<name>A0A430B723_9ENTE</name>
<keyword evidence="1" id="KW-0479">Metal-binding</keyword>
<evidence type="ECO:0000256" key="2">
    <source>
        <dbReference type="ARBA" id="ARBA00023239"/>
    </source>
</evidence>
<dbReference type="SMART" id="SM01007">
    <property type="entry name" value="Aldolase_II"/>
    <property type="match status" value="1"/>
</dbReference>
<dbReference type="GO" id="GO:0016832">
    <property type="term" value="F:aldehyde-lyase activity"/>
    <property type="evidence" value="ECO:0007669"/>
    <property type="project" value="TreeGrafter"/>
</dbReference>
<evidence type="ECO:0000259" key="3">
    <source>
        <dbReference type="SMART" id="SM01007"/>
    </source>
</evidence>
<reference evidence="4 5" key="1">
    <citation type="submission" date="2017-05" db="EMBL/GenBank/DDBJ databases">
        <title>Vagococcus spp. assemblies.</title>
        <authorList>
            <person name="Gulvik C.A."/>
        </authorList>
    </citation>
    <scope>NUCLEOTIDE SEQUENCE [LARGE SCALE GENOMIC DNA]</scope>
    <source>
        <strain evidence="4 5">SS1714</strain>
    </source>
</reference>
<accession>A0A430B723</accession>
<dbReference type="EMBL" id="NGKB01000003">
    <property type="protein sequence ID" value="RSU16109.1"/>
    <property type="molecule type" value="Genomic_DNA"/>
</dbReference>
<dbReference type="RefSeq" id="WP_126792177.1">
    <property type="nucleotide sequence ID" value="NZ_CP060720.1"/>
</dbReference>
<protein>
    <submittedName>
        <fullName evidence="4">Fuculose phosphate aldolase</fullName>
    </submittedName>
</protein>